<keyword evidence="2" id="KW-1185">Reference proteome</keyword>
<proteinExistence type="predicted"/>
<organism evidence="1 2">
    <name type="scientific">Cichorium intybus</name>
    <name type="common">Chicory</name>
    <dbReference type="NCBI Taxonomy" id="13427"/>
    <lineage>
        <taxon>Eukaryota</taxon>
        <taxon>Viridiplantae</taxon>
        <taxon>Streptophyta</taxon>
        <taxon>Embryophyta</taxon>
        <taxon>Tracheophyta</taxon>
        <taxon>Spermatophyta</taxon>
        <taxon>Magnoliopsida</taxon>
        <taxon>eudicotyledons</taxon>
        <taxon>Gunneridae</taxon>
        <taxon>Pentapetalae</taxon>
        <taxon>asterids</taxon>
        <taxon>campanulids</taxon>
        <taxon>Asterales</taxon>
        <taxon>Asteraceae</taxon>
        <taxon>Cichorioideae</taxon>
        <taxon>Cichorieae</taxon>
        <taxon>Cichoriinae</taxon>
        <taxon>Cichorium</taxon>
    </lineage>
</organism>
<accession>A0ACB9H5W4</accession>
<name>A0ACB9H5W4_CICIN</name>
<dbReference type="Proteomes" id="UP001055811">
    <property type="component" value="Linkage Group LG01"/>
</dbReference>
<reference evidence="1 2" key="2">
    <citation type="journal article" date="2022" name="Mol. Ecol. Resour.">
        <title>The genomes of chicory, endive, great burdock and yacon provide insights into Asteraceae paleo-polyploidization history and plant inulin production.</title>
        <authorList>
            <person name="Fan W."/>
            <person name="Wang S."/>
            <person name="Wang H."/>
            <person name="Wang A."/>
            <person name="Jiang F."/>
            <person name="Liu H."/>
            <person name="Zhao H."/>
            <person name="Xu D."/>
            <person name="Zhang Y."/>
        </authorList>
    </citation>
    <scope>NUCLEOTIDE SEQUENCE [LARGE SCALE GENOMIC DNA]</scope>
    <source>
        <strain evidence="2">cv. Punajuju</strain>
        <tissue evidence="1">Leaves</tissue>
    </source>
</reference>
<dbReference type="EMBL" id="CM042009">
    <property type="protein sequence ID" value="KAI3791259.1"/>
    <property type="molecule type" value="Genomic_DNA"/>
</dbReference>
<evidence type="ECO:0000313" key="1">
    <source>
        <dbReference type="EMBL" id="KAI3791259.1"/>
    </source>
</evidence>
<reference evidence="2" key="1">
    <citation type="journal article" date="2022" name="Mol. Ecol. Resour.">
        <title>The genomes of chicory, endive, great burdock and yacon provide insights into Asteraceae palaeo-polyploidization history and plant inulin production.</title>
        <authorList>
            <person name="Fan W."/>
            <person name="Wang S."/>
            <person name="Wang H."/>
            <person name="Wang A."/>
            <person name="Jiang F."/>
            <person name="Liu H."/>
            <person name="Zhao H."/>
            <person name="Xu D."/>
            <person name="Zhang Y."/>
        </authorList>
    </citation>
    <scope>NUCLEOTIDE SEQUENCE [LARGE SCALE GENOMIC DNA]</scope>
    <source>
        <strain evidence="2">cv. Punajuju</strain>
    </source>
</reference>
<protein>
    <submittedName>
        <fullName evidence="1">Uncharacterized protein</fullName>
    </submittedName>
</protein>
<gene>
    <name evidence="1" type="ORF">L2E82_04968</name>
</gene>
<sequence length="140" mass="15881">MDYPAKILSIHSIFHFHPSKIEPSIQNMALEKLAILMLVVVTTASASRRGAEEKRERKTETKEEEEERLAKMLEWTRVASPPSDIVALSPEGPISCTAACMDICMVLKPPRARSCELGCEFGCKQIRGRGKVNFHRYRRH</sequence>
<comment type="caution">
    <text evidence="1">The sequence shown here is derived from an EMBL/GenBank/DDBJ whole genome shotgun (WGS) entry which is preliminary data.</text>
</comment>
<evidence type="ECO:0000313" key="2">
    <source>
        <dbReference type="Proteomes" id="UP001055811"/>
    </source>
</evidence>